<sequence>MIYKNKISSVVASLVLIVFSNLGFINGSENEIYHTIHSFDKIKTISFEAVEVPPIFEDCKDVQQDCERRNCVAQTIQKALDEELEKLLEEDETFIDGALRLDLQFIITTSGSIDKTKINGGQLQVNTIIEKVISGLPEMIPGQQRKKKVNVLYQKKFLILKKESEKRKENGDTDYFIMLSEDYGQGDDGILVEGIVPAHFDECSSLGSVNFTECTSRKINKFVSQNFNGGLGNDLGLTGVNRIYVRFVISKCGNIIDAKARGPHPRLEKEALRVVGLLPALVPAEYNANKVSISYALPIVFRVE</sequence>
<dbReference type="Proteomes" id="UP001500459">
    <property type="component" value="Unassembled WGS sequence"/>
</dbReference>
<proteinExistence type="predicted"/>
<name>A0ABP6UMH2_9FLAO</name>
<accession>A0ABP6UMH2</accession>
<feature type="domain" description="TonB C-terminal" evidence="1">
    <location>
        <begin position="243"/>
        <end position="302"/>
    </location>
</feature>
<keyword evidence="3" id="KW-1185">Reference proteome</keyword>
<protein>
    <recommendedName>
        <fullName evidence="1">TonB C-terminal domain-containing protein</fullName>
    </recommendedName>
</protein>
<reference evidence="3" key="1">
    <citation type="journal article" date="2019" name="Int. J. Syst. Evol. Microbiol.">
        <title>The Global Catalogue of Microorganisms (GCM) 10K type strain sequencing project: providing services to taxonomists for standard genome sequencing and annotation.</title>
        <authorList>
            <consortium name="The Broad Institute Genomics Platform"/>
            <consortium name="The Broad Institute Genome Sequencing Center for Infectious Disease"/>
            <person name="Wu L."/>
            <person name="Ma J."/>
        </authorList>
    </citation>
    <scope>NUCLEOTIDE SEQUENCE [LARGE SCALE GENOMIC DNA]</scope>
    <source>
        <strain evidence="3">JCM 17106</strain>
    </source>
</reference>
<dbReference type="InterPro" id="IPR037682">
    <property type="entry name" value="TonB_C"/>
</dbReference>
<dbReference type="Pfam" id="PF03544">
    <property type="entry name" value="TonB_C"/>
    <property type="match status" value="1"/>
</dbReference>
<organism evidence="2 3">
    <name type="scientific">Aquimarina addita</name>
    <dbReference type="NCBI Taxonomy" id="870485"/>
    <lineage>
        <taxon>Bacteria</taxon>
        <taxon>Pseudomonadati</taxon>
        <taxon>Bacteroidota</taxon>
        <taxon>Flavobacteriia</taxon>
        <taxon>Flavobacteriales</taxon>
        <taxon>Flavobacteriaceae</taxon>
        <taxon>Aquimarina</taxon>
    </lineage>
</organism>
<gene>
    <name evidence="2" type="ORF">GCM10022393_20650</name>
</gene>
<evidence type="ECO:0000313" key="3">
    <source>
        <dbReference type="Proteomes" id="UP001500459"/>
    </source>
</evidence>
<evidence type="ECO:0000259" key="1">
    <source>
        <dbReference type="Pfam" id="PF03544"/>
    </source>
</evidence>
<dbReference type="RefSeq" id="WP_344927125.1">
    <property type="nucleotide sequence ID" value="NZ_BAABCW010000007.1"/>
</dbReference>
<dbReference type="EMBL" id="BAABCW010000007">
    <property type="protein sequence ID" value="GAA3508802.1"/>
    <property type="molecule type" value="Genomic_DNA"/>
</dbReference>
<comment type="caution">
    <text evidence="2">The sequence shown here is derived from an EMBL/GenBank/DDBJ whole genome shotgun (WGS) entry which is preliminary data.</text>
</comment>
<dbReference type="Gene3D" id="3.30.1150.10">
    <property type="match status" value="1"/>
</dbReference>
<evidence type="ECO:0000313" key="2">
    <source>
        <dbReference type="EMBL" id="GAA3508802.1"/>
    </source>
</evidence>